<evidence type="ECO:0000313" key="2">
    <source>
        <dbReference type="Proteomes" id="UP000736328"/>
    </source>
</evidence>
<dbReference type="Proteomes" id="UP000736328">
    <property type="component" value="Unassembled WGS sequence"/>
</dbReference>
<sequence length="74" mass="8640">MNPTNTSIFDLSPSEKLQLVEDLWDDLAVTPEEIPVQDWQKEELARRKANLINNPASGLTWEEVKRRVQCRYGR</sequence>
<dbReference type="EMBL" id="JACQXR010000013">
    <property type="protein sequence ID" value="MBI4725867.1"/>
    <property type="molecule type" value="Genomic_DNA"/>
</dbReference>
<reference evidence="1" key="1">
    <citation type="submission" date="2020-07" db="EMBL/GenBank/DDBJ databases">
        <title>Huge and variable diversity of episymbiotic CPR bacteria and DPANN archaea in groundwater ecosystems.</title>
        <authorList>
            <person name="He C.Y."/>
            <person name="Keren R."/>
            <person name="Whittaker M."/>
            <person name="Farag I.F."/>
            <person name="Doudna J."/>
            <person name="Cate J.H.D."/>
            <person name="Banfield J.F."/>
        </authorList>
    </citation>
    <scope>NUCLEOTIDE SEQUENCE</scope>
    <source>
        <strain evidence="1">NC_groundwater_1520_Pr4_B-0.1um_53_5</strain>
    </source>
</reference>
<protein>
    <submittedName>
        <fullName evidence="1">Addiction module protein</fullName>
    </submittedName>
</protein>
<gene>
    <name evidence="1" type="ORF">HY768_01345</name>
</gene>
<dbReference type="NCBIfam" id="TIGR02574">
    <property type="entry name" value="stabl_TIGR02574"/>
    <property type="match status" value="1"/>
</dbReference>
<dbReference type="Pfam" id="PF09720">
    <property type="entry name" value="Unstab_antitox"/>
    <property type="match status" value="1"/>
</dbReference>
<dbReference type="InterPro" id="IPR013406">
    <property type="entry name" value="CHP02574_addiction_mod"/>
</dbReference>
<dbReference type="AlphaFoldDB" id="A0A933MHB2"/>
<proteinExistence type="predicted"/>
<accession>A0A933MHB2</accession>
<name>A0A933MHB2_UNCT6</name>
<evidence type="ECO:0000313" key="1">
    <source>
        <dbReference type="EMBL" id="MBI4725867.1"/>
    </source>
</evidence>
<comment type="caution">
    <text evidence="1">The sequence shown here is derived from an EMBL/GenBank/DDBJ whole genome shotgun (WGS) entry which is preliminary data.</text>
</comment>
<organism evidence="1 2">
    <name type="scientific">candidate division TA06 bacterium</name>
    <dbReference type="NCBI Taxonomy" id="2250710"/>
    <lineage>
        <taxon>Bacteria</taxon>
        <taxon>Bacteria division TA06</taxon>
    </lineage>
</organism>